<dbReference type="CDD" id="cd07209">
    <property type="entry name" value="Pat_hypo_Ecoli_Z1214_like"/>
    <property type="match status" value="1"/>
</dbReference>
<dbReference type="SUPFAM" id="SSF52151">
    <property type="entry name" value="FabD/lysophospholipase-like"/>
    <property type="match status" value="1"/>
</dbReference>
<feature type="active site" description="Nucleophile" evidence="4">
    <location>
        <position position="45"/>
    </location>
</feature>
<dbReference type="Gene3D" id="3.40.1090.10">
    <property type="entry name" value="Cytosolic phospholipase A2 catalytic domain"/>
    <property type="match status" value="2"/>
</dbReference>
<feature type="active site" description="Proton acceptor" evidence="4">
    <location>
        <position position="183"/>
    </location>
</feature>
<dbReference type="KEGG" id="kpf:IX53_00495"/>
<evidence type="ECO:0000256" key="2">
    <source>
        <dbReference type="ARBA" id="ARBA00022963"/>
    </source>
</evidence>
<evidence type="ECO:0000313" key="7">
    <source>
        <dbReference type="Proteomes" id="UP000035159"/>
    </source>
</evidence>
<keyword evidence="1 4" id="KW-0378">Hydrolase</keyword>
<accession>A0A0G2ZF55</accession>
<keyword evidence="7" id="KW-1185">Reference proteome</keyword>
<dbReference type="InterPro" id="IPR050301">
    <property type="entry name" value="NTE"/>
</dbReference>
<organism evidence="6 7">
    <name type="scientific">Kosmotoga pacifica</name>
    <dbReference type="NCBI Taxonomy" id="1330330"/>
    <lineage>
        <taxon>Bacteria</taxon>
        <taxon>Thermotogati</taxon>
        <taxon>Thermotogota</taxon>
        <taxon>Thermotogae</taxon>
        <taxon>Kosmotogales</taxon>
        <taxon>Kosmotogaceae</taxon>
        <taxon>Kosmotoga</taxon>
    </lineage>
</organism>
<dbReference type="PANTHER" id="PTHR14226">
    <property type="entry name" value="NEUROPATHY TARGET ESTERASE/SWISS CHEESE D.MELANOGASTER"/>
    <property type="match status" value="1"/>
</dbReference>
<dbReference type="InterPro" id="IPR002641">
    <property type="entry name" value="PNPLA_dom"/>
</dbReference>
<dbReference type="AlphaFoldDB" id="A0A0G2ZF55"/>
<dbReference type="Pfam" id="PF01734">
    <property type="entry name" value="Patatin"/>
    <property type="match status" value="1"/>
</dbReference>
<gene>
    <name evidence="6" type="ORF">IX53_00495</name>
</gene>
<dbReference type="STRING" id="1330330.IX53_00495"/>
<feature type="short sequence motif" description="GXGXXG" evidence="4">
    <location>
        <begin position="16"/>
        <end position="21"/>
    </location>
</feature>
<feature type="short sequence motif" description="DGA/G" evidence="4">
    <location>
        <begin position="183"/>
        <end position="185"/>
    </location>
</feature>
<evidence type="ECO:0000256" key="3">
    <source>
        <dbReference type="ARBA" id="ARBA00023098"/>
    </source>
</evidence>
<dbReference type="GO" id="GO:0016787">
    <property type="term" value="F:hydrolase activity"/>
    <property type="evidence" value="ECO:0007669"/>
    <property type="project" value="UniProtKB-UniRule"/>
</dbReference>
<keyword evidence="2 4" id="KW-0442">Lipid degradation</keyword>
<name>A0A0G2ZF55_9BACT</name>
<dbReference type="Proteomes" id="UP000035159">
    <property type="component" value="Chromosome"/>
</dbReference>
<dbReference type="InterPro" id="IPR016035">
    <property type="entry name" value="Acyl_Trfase/lysoPLipase"/>
</dbReference>
<evidence type="ECO:0000256" key="4">
    <source>
        <dbReference type="PROSITE-ProRule" id="PRU01161"/>
    </source>
</evidence>
<sequence length="424" mass="47886">MNFASGAEKVGLVLSGGGGRGAYEIGVWKALMDLNVNVGGVYGTSVGSINGAGILMGDFEMLKHIWLSTDYDDVMEVSPEVRKIIEGNLSSLSVLDVARILRKLFAGVDIDPLRIKLRELIDERKVRSSNLDYGLVAYSLSKMRPVMLYLEDIPEGQLVDYILASSNFPVFKRESFGGENYIDGGIYSNIPIELAIKRGYKKIIAVDIGTYGLTDILNFLGGYRSKADIIFIKPRTHFGTVLTFNPEVSKKYMLEGYLDTLSTLGILNGEKYYIHGNEDIFEELFMSLSASDIKDVFNALNLKYIEDVDKKFLYYRVFLPYLESLAGTNGKAPFYTCQVLLDDLASLYDVEWLRLYNTRELLTAIIVAYEKSDVTSFLQSFMRNVRYGKLLEGLKLLFYKGKMPVDDEEYIEMKKRLEELVTIN</sequence>
<reference evidence="6 7" key="1">
    <citation type="submission" date="2015-04" db="EMBL/GenBank/DDBJ databases">
        <title>Complete Genome Sequence of Kosmotoga pacifica SLHLJ1.</title>
        <authorList>
            <person name="Jiang L.J."/>
            <person name="Shao Z.Z."/>
            <person name="Jebbar M."/>
        </authorList>
    </citation>
    <scope>NUCLEOTIDE SEQUENCE [LARGE SCALE GENOMIC DNA]</scope>
    <source>
        <strain evidence="6 7">SLHLJ1</strain>
    </source>
</reference>
<dbReference type="PANTHER" id="PTHR14226:SF57">
    <property type="entry name" value="BLR7027 PROTEIN"/>
    <property type="match status" value="1"/>
</dbReference>
<evidence type="ECO:0000256" key="1">
    <source>
        <dbReference type="ARBA" id="ARBA00022801"/>
    </source>
</evidence>
<protein>
    <recommendedName>
        <fullName evidence="5">PNPLA domain-containing protein</fullName>
    </recommendedName>
</protein>
<evidence type="ECO:0000313" key="6">
    <source>
        <dbReference type="EMBL" id="AKI98174.1"/>
    </source>
</evidence>
<keyword evidence="3 4" id="KW-0443">Lipid metabolism</keyword>
<proteinExistence type="predicted"/>
<evidence type="ECO:0000259" key="5">
    <source>
        <dbReference type="PROSITE" id="PS51635"/>
    </source>
</evidence>
<dbReference type="PROSITE" id="PS51635">
    <property type="entry name" value="PNPLA"/>
    <property type="match status" value="1"/>
</dbReference>
<dbReference type="GO" id="GO:0016042">
    <property type="term" value="P:lipid catabolic process"/>
    <property type="evidence" value="ECO:0007669"/>
    <property type="project" value="UniProtKB-UniRule"/>
</dbReference>
<feature type="short sequence motif" description="GXSXG" evidence="4">
    <location>
        <begin position="43"/>
        <end position="47"/>
    </location>
</feature>
<dbReference type="PATRIC" id="fig|1330330.3.peg.93"/>
<dbReference type="EMBL" id="CP011232">
    <property type="protein sequence ID" value="AKI98174.1"/>
    <property type="molecule type" value="Genomic_DNA"/>
</dbReference>
<feature type="domain" description="PNPLA" evidence="5">
    <location>
        <begin position="12"/>
        <end position="196"/>
    </location>
</feature>